<feature type="compositionally biased region" description="Polar residues" evidence="1">
    <location>
        <begin position="24"/>
        <end position="35"/>
    </location>
</feature>
<keyword evidence="3" id="KW-1185">Reference proteome</keyword>
<gene>
    <name evidence="2" type="ORF">NADFUDRAFT_39201</name>
</gene>
<reference evidence="2 3" key="1">
    <citation type="journal article" date="2016" name="Proc. Natl. Acad. Sci. U.S.A.">
        <title>Comparative genomics of biotechnologically important yeasts.</title>
        <authorList>
            <person name="Riley R."/>
            <person name="Haridas S."/>
            <person name="Wolfe K.H."/>
            <person name="Lopes M.R."/>
            <person name="Hittinger C.T."/>
            <person name="Goeker M."/>
            <person name="Salamov A.A."/>
            <person name="Wisecaver J.H."/>
            <person name="Long T.M."/>
            <person name="Calvey C.H."/>
            <person name="Aerts A.L."/>
            <person name="Barry K.W."/>
            <person name="Choi C."/>
            <person name="Clum A."/>
            <person name="Coughlan A.Y."/>
            <person name="Deshpande S."/>
            <person name="Douglass A.P."/>
            <person name="Hanson S.J."/>
            <person name="Klenk H.-P."/>
            <person name="LaButti K.M."/>
            <person name="Lapidus A."/>
            <person name="Lindquist E.A."/>
            <person name="Lipzen A.M."/>
            <person name="Meier-Kolthoff J.P."/>
            <person name="Ohm R.A."/>
            <person name="Otillar R.P."/>
            <person name="Pangilinan J.L."/>
            <person name="Peng Y."/>
            <person name="Rokas A."/>
            <person name="Rosa C.A."/>
            <person name="Scheuner C."/>
            <person name="Sibirny A.A."/>
            <person name="Slot J.C."/>
            <person name="Stielow J.B."/>
            <person name="Sun H."/>
            <person name="Kurtzman C.P."/>
            <person name="Blackwell M."/>
            <person name="Grigoriev I.V."/>
            <person name="Jeffries T.W."/>
        </authorList>
    </citation>
    <scope>NUCLEOTIDE SEQUENCE [LARGE SCALE GENOMIC DNA]</scope>
    <source>
        <strain evidence="2 3">DSM 6958</strain>
    </source>
</reference>
<dbReference type="EMBL" id="KV454406">
    <property type="protein sequence ID" value="ODQ67784.1"/>
    <property type="molecule type" value="Genomic_DNA"/>
</dbReference>
<feature type="compositionally biased region" description="Low complexity" evidence="1">
    <location>
        <begin position="594"/>
        <end position="604"/>
    </location>
</feature>
<feature type="region of interest" description="Disordered" evidence="1">
    <location>
        <begin position="320"/>
        <end position="361"/>
    </location>
</feature>
<feature type="compositionally biased region" description="Low complexity" evidence="1">
    <location>
        <begin position="128"/>
        <end position="158"/>
    </location>
</feature>
<feature type="compositionally biased region" description="Polar residues" evidence="1">
    <location>
        <begin position="108"/>
        <end position="126"/>
    </location>
</feature>
<name>A0A1E3PRA2_9ASCO</name>
<sequence>MDTTDQDISKKTTNKSIETDNCGKANNSLSNYQGNKNTRELSYDYFINHQYQNEPKKPLEAQMSRPRRMSHQRSDAVAHNLSAFLNWETEDQNVKSDSSSRKGISSSEITNDICQTPPENTYFDPTNTKHSSTSTPFTTPSNSLDFNTPNTSPNTTTTEKSKRSSFLSLNTAKNAMFKNFGYKSSSKDFGRLKSWTEGLFAPSERHQPYSLTHAPTQPMKLSHSRSVSHTEPFKVKSPTRRQTLYPSIALVPEPLIDLDVVSSVGSVRPSTTVSSAYSPHRKLSEFDKTFNTEIFHIFNDDSCNKNPKFTNLYQQVLEEEDEEKGHNANELNITSDRNERKNSQNSGLSSPLRLSPTQPISADDDLVHATSKLKRIHLKEDLSDFKRKQLNRTGAGTRSCPAIISLASEVQPNTTLNVYIDQNNDGMNEHDTTLMHHLSGYSLVDSYNEPETKPKPDELMISEEEKSTIKERNKRQGSGSFVFDWDSHSISPKTTRLTLSHSCLSNDNDKRIINSIEYQPKAETESECDTYFTPEVYHQYCFDPDLGQPGPVVRSSSYFGAKSDPDPQDVYLGEDNFTNELSFHNAYLESVISPQPQSPSVLSLDQEFHHDGNKHRRSFTKSIRNWTKSKV</sequence>
<proteinExistence type="predicted"/>
<evidence type="ECO:0000256" key="1">
    <source>
        <dbReference type="SAM" id="MobiDB-lite"/>
    </source>
</evidence>
<dbReference type="Proteomes" id="UP000095009">
    <property type="component" value="Unassembled WGS sequence"/>
</dbReference>
<accession>A0A1E3PRA2</accession>
<organism evidence="2 3">
    <name type="scientific">Nadsonia fulvescens var. elongata DSM 6958</name>
    <dbReference type="NCBI Taxonomy" id="857566"/>
    <lineage>
        <taxon>Eukaryota</taxon>
        <taxon>Fungi</taxon>
        <taxon>Dikarya</taxon>
        <taxon>Ascomycota</taxon>
        <taxon>Saccharomycotina</taxon>
        <taxon>Dipodascomycetes</taxon>
        <taxon>Dipodascales</taxon>
        <taxon>Dipodascales incertae sedis</taxon>
        <taxon>Nadsonia</taxon>
    </lineage>
</organism>
<feature type="region of interest" description="Disordered" evidence="1">
    <location>
        <begin position="91"/>
        <end position="165"/>
    </location>
</feature>
<feature type="region of interest" description="Disordered" evidence="1">
    <location>
        <begin position="1"/>
        <end position="35"/>
    </location>
</feature>
<protein>
    <submittedName>
        <fullName evidence="2">Uncharacterized protein</fullName>
    </submittedName>
</protein>
<feature type="region of interest" description="Disordered" evidence="1">
    <location>
        <begin position="594"/>
        <end position="616"/>
    </location>
</feature>
<evidence type="ECO:0000313" key="3">
    <source>
        <dbReference type="Proteomes" id="UP000095009"/>
    </source>
</evidence>
<evidence type="ECO:0000313" key="2">
    <source>
        <dbReference type="EMBL" id="ODQ67784.1"/>
    </source>
</evidence>
<dbReference type="AlphaFoldDB" id="A0A1E3PRA2"/>